<keyword evidence="1" id="KW-0732">Signal</keyword>
<reference evidence="2 3" key="1">
    <citation type="submission" date="2022-11" db="EMBL/GenBank/DDBJ databases">
        <title>Viruses from the air-sea interface of a natural surface slick.</title>
        <authorList>
            <person name="Rahlff J."/>
            <person name="Holmfeldt K."/>
        </authorList>
    </citation>
    <scope>NUCLEOTIDE SEQUENCE [LARGE SCALE GENOMIC DNA]</scope>
    <source>
        <strain evidence="2 3">SMS4</strain>
    </source>
</reference>
<comment type="caution">
    <text evidence="2">The sequence shown here is derived from an EMBL/GenBank/DDBJ whole genome shotgun (WGS) entry which is preliminary data.</text>
</comment>
<keyword evidence="3" id="KW-1185">Reference proteome</keyword>
<accession>A0ABT9HW08</accession>
<feature type="signal peptide" evidence="1">
    <location>
        <begin position="1"/>
        <end position="22"/>
    </location>
</feature>
<dbReference type="RefSeq" id="WP_027671830.1">
    <property type="nucleotide sequence ID" value="NZ_JAPJDZ010000007.1"/>
</dbReference>
<dbReference type="InterPro" id="IPR021559">
    <property type="entry name" value="DUF3019"/>
</dbReference>
<sequence>MKISILSGLVIALALMNHSGVAAEQSPVAGFTVTPKQCTTLKQGDICYLNLQLSWQQATLQNYCLFANAQKLHCWHSVQQGQWQQDFAMQQDLVITLQTSERQVLHSQTIRYAWMYKKNNSKAMRWRMF</sequence>
<name>A0ABT9HW08_9GAMM</name>
<gene>
    <name evidence="2" type="ORF">ORJ04_04980</name>
</gene>
<feature type="chain" id="PRO_5047217940" evidence="1">
    <location>
        <begin position="23"/>
        <end position="129"/>
    </location>
</feature>
<evidence type="ECO:0000313" key="3">
    <source>
        <dbReference type="Proteomes" id="UP001231109"/>
    </source>
</evidence>
<evidence type="ECO:0000256" key="1">
    <source>
        <dbReference type="SAM" id="SignalP"/>
    </source>
</evidence>
<dbReference type="Pfam" id="PF11456">
    <property type="entry name" value="DUF3019"/>
    <property type="match status" value="1"/>
</dbReference>
<organism evidence="2 3">
    <name type="scientific">Rheinheimera baltica</name>
    <dbReference type="NCBI Taxonomy" id="67576"/>
    <lineage>
        <taxon>Bacteria</taxon>
        <taxon>Pseudomonadati</taxon>
        <taxon>Pseudomonadota</taxon>
        <taxon>Gammaproteobacteria</taxon>
        <taxon>Chromatiales</taxon>
        <taxon>Chromatiaceae</taxon>
        <taxon>Rheinheimera</taxon>
    </lineage>
</organism>
<dbReference type="Proteomes" id="UP001231109">
    <property type="component" value="Unassembled WGS sequence"/>
</dbReference>
<proteinExistence type="predicted"/>
<dbReference type="EMBL" id="JAPJDZ010000007">
    <property type="protein sequence ID" value="MDP5135304.1"/>
    <property type="molecule type" value="Genomic_DNA"/>
</dbReference>
<evidence type="ECO:0000313" key="2">
    <source>
        <dbReference type="EMBL" id="MDP5135304.1"/>
    </source>
</evidence>
<protein>
    <submittedName>
        <fullName evidence="2">DUF3019 domain-containing protein</fullName>
    </submittedName>
</protein>